<dbReference type="PROSITE" id="PS51404">
    <property type="entry name" value="DYP_PEROXIDASE"/>
    <property type="match status" value="1"/>
</dbReference>
<dbReference type="GO" id="GO:0005829">
    <property type="term" value="C:cytosol"/>
    <property type="evidence" value="ECO:0007669"/>
    <property type="project" value="TreeGrafter"/>
</dbReference>
<dbReference type="AlphaFoldDB" id="B1XXN5"/>
<evidence type="ECO:0000256" key="1">
    <source>
        <dbReference type="ARBA" id="ARBA00001970"/>
    </source>
</evidence>
<name>B1XXN5_LEPCP</name>
<protein>
    <submittedName>
        <fullName evidence="7">Peroxidase</fullName>
    </submittedName>
</protein>
<evidence type="ECO:0000313" key="7">
    <source>
        <dbReference type="EMBL" id="ACB36354.1"/>
    </source>
</evidence>
<comment type="cofactor">
    <cofactor evidence="1">
        <name>heme b</name>
        <dbReference type="ChEBI" id="CHEBI:60344"/>
    </cofactor>
</comment>
<dbReference type="Pfam" id="PF21105">
    <property type="entry name" value="DyP_N"/>
    <property type="match status" value="1"/>
</dbReference>
<dbReference type="InterPro" id="IPR049509">
    <property type="entry name" value="DyP_N"/>
</dbReference>
<dbReference type="InterPro" id="IPR011008">
    <property type="entry name" value="Dimeric_a/b-barrel"/>
</dbReference>
<evidence type="ECO:0000256" key="3">
    <source>
        <dbReference type="ARBA" id="ARBA00022723"/>
    </source>
</evidence>
<keyword evidence="2 7" id="KW-0575">Peroxidase</keyword>
<keyword evidence="8" id="KW-1185">Reference proteome</keyword>
<dbReference type="InterPro" id="IPR006314">
    <property type="entry name" value="Dyp_peroxidase"/>
</dbReference>
<reference evidence="7 8" key="1">
    <citation type="submission" date="2008-03" db="EMBL/GenBank/DDBJ databases">
        <title>Complete sequence of Leptothrix cholodnii SP-6.</title>
        <authorList>
            <consortium name="US DOE Joint Genome Institute"/>
            <person name="Copeland A."/>
            <person name="Lucas S."/>
            <person name="Lapidus A."/>
            <person name="Glavina del Rio T."/>
            <person name="Dalin E."/>
            <person name="Tice H."/>
            <person name="Bruce D."/>
            <person name="Goodwin L."/>
            <person name="Pitluck S."/>
            <person name="Chertkov O."/>
            <person name="Brettin T."/>
            <person name="Detter J.C."/>
            <person name="Han C."/>
            <person name="Kuske C.R."/>
            <person name="Schmutz J."/>
            <person name="Larimer F."/>
            <person name="Land M."/>
            <person name="Hauser L."/>
            <person name="Kyrpides N."/>
            <person name="Lykidis A."/>
            <person name="Emerson D."/>
            <person name="Richardson P."/>
        </authorList>
    </citation>
    <scope>NUCLEOTIDE SEQUENCE [LARGE SCALE GENOMIC DNA]</scope>
    <source>
        <strain evidence="8">ATCC 51168 / LMG 8142 / SP-6</strain>
    </source>
</reference>
<dbReference type="GO" id="GO:0004601">
    <property type="term" value="F:peroxidase activity"/>
    <property type="evidence" value="ECO:0007669"/>
    <property type="project" value="UniProtKB-KW"/>
</dbReference>
<accession>B1XXN5</accession>
<evidence type="ECO:0000256" key="2">
    <source>
        <dbReference type="ARBA" id="ARBA00022559"/>
    </source>
</evidence>
<keyword evidence="5" id="KW-0408">Iron</keyword>
<organism evidence="7 8">
    <name type="scientific">Leptothrix cholodnii (strain ATCC 51168 / LMG 8142 / SP-6)</name>
    <name type="common">Leptothrix discophora (strain SP-6)</name>
    <dbReference type="NCBI Taxonomy" id="395495"/>
    <lineage>
        <taxon>Bacteria</taxon>
        <taxon>Pseudomonadati</taxon>
        <taxon>Pseudomonadota</taxon>
        <taxon>Betaproteobacteria</taxon>
        <taxon>Burkholderiales</taxon>
        <taxon>Sphaerotilaceae</taxon>
        <taxon>Leptothrix</taxon>
    </lineage>
</organism>
<evidence type="ECO:0000313" key="8">
    <source>
        <dbReference type="Proteomes" id="UP000001693"/>
    </source>
</evidence>
<dbReference type="Proteomes" id="UP000001693">
    <property type="component" value="Chromosome"/>
</dbReference>
<dbReference type="EMBL" id="CP001013">
    <property type="protein sequence ID" value="ACB36354.1"/>
    <property type="molecule type" value="Genomic_DNA"/>
</dbReference>
<dbReference type="eggNOG" id="COG2837">
    <property type="taxonomic scope" value="Bacteria"/>
</dbReference>
<keyword evidence="3" id="KW-0479">Metal-binding</keyword>
<feature type="domain" description="DyP dimeric alpha+beta barrel" evidence="6">
    <location>
        <begin position="63"/>
        <end position="151"/>
    </location>
</feature>
<dbReference type="OrthoDB" id="9781066at2"/>
<dbReference type="STRING" id="395495.Lcho_4102"/>
<dbReference type="GO" id="GO:0020037">
    <property type="term" value="F:heme binding"/>
    <property type="evidence" value="ECO:0007669"/>
    <property type="project" value="InterPro"/>
</dbReference>
<sequence>MNRPIHTPSRVQRLPVAGYKRATHARHLLLAIRSAEAARALLQQLHHDDRQGLRFGPADGWHAPEASGLDIGFSHDGLLRLGLPAPHTGTLATRARAFKLGAYQRAARLGDSGDSAPLRWERGFAPRETDLMLSMHAADAATIDTRWRHLTGLRGWADAFELRSEQPAAHLPQSARNPGRRSEHFGFADGLANPDLGLARPRALAPDTPADAATPTALGELLLGHPNQVGANPWFFDDDAGLPQPPQRGRAPDEFEQKQAELSDFFRDGCFGVLRKMAQHVEVFEAWVDQAARRLMHAAGPLDLDAARLYIKAKLCGRWPNGQVLSERDGYRQPDADAEGLNRFDFSDDPQGRACPFGSHIRRMNPRSDAVVPARTRALVRRGMPYEQAGDADRQRERERGLMGLFFCASIEDQFEHLLGEWTNKNPMGPDNAGTAKDPLIGQHEDPEAFLEIWLPDGRPLRLDGLPPFVQTRGTLYLFYPSERAYLEICGARP</sequence>
<evidence type="ECO:0000256" key="5">
    <source>
        <dbReference type="ARBA" id="ARBA00023004"/>
    </source>
</evidence>
<dbReference type="GO" id="GO:0046872">
    <property type="term" value="F:metal ion binding"/>
    <property type="evidence" value="ECO:0007669"/>
    <property type="project" value="UniProtKB-KW"/>
</dbReference>
<dbReference type="RefSeq" id="WP_012349097.1">
    <property type="nucleotide sequence ID" value="NC_010524.1"/>
</dbReference>
<proteinExistence type="predicted"/>
<keyword evidence="4" id="KW-0560">Oxidoreductase</keyword>
<dbReference type="PANTHER" id="PTHR30521">
    <property type="entry name" value="DEFERROCHELATASE/PEROXIDASE"/>
    <property type="match status" value="1"/>
</dbReference>
<dbReference type="SUPFAM" id="SSF54909">
    <property type="entry name" value="Dimeric alpha+beta barrel"/>
    <property type="match status" value="1"/>
</dbReference>
<dbReference type="KEGG" id="lch:Lcho_4102"/>
<gene>
    <name evidence="7" type="ordered locus">Lcho_4102</name>
</gene>
<evidence type="ECO:0000259" key="6">
    <source>
        <dbReference type="Pfam" id="PF21105"/>
    </source>
</evidence>
<evidence type="ECO:0000256" key="4">
    <source>
        <dbReference type="ARBA" id="ARBA00023002"/>
    </source>
</evidence>
<dbReference type="PANTHER" id="PTHR30521:SF5">
    <property type="entry name" value="BLR4509 PROTEIN"/>
    <property type="match status" value="1"/>
</dbReference>
<dbReference type="HOGENOM" id="CLU_015125_2_1_4"/>